<evidence type="ECO:0008006" key="4">
    <source>
        <dbReference type="Google" id="ProtNLM"/>
    </source>
</evidence>
<evidence type="ECO:0000313" key="2">
    <source>
        <dbReference type="EMBL" id="MBK1817766.1"/>
    </source>
</evidence>
<dbReference type="EMBL" id="JAENIK010000012">
    <property type="protein sequence ID" value="MBK1817766.1"/>
    <property type="molecule type" value="Genomic_DNA"/>
</dbReference>
<dbReference type="GO" id="GO:0016989">
    <property type="term" value="F:sigma factor antagonist activity"/>
    <property type="evidence" value="ECO:0007669"/>
    <property type="project" value="TreeGrafter"/>
</dbReference>
<organism evidence="2 3">
    <name type="scientific">Luteolibacter yonseiensis</name>
    <dbReference type="NCBI Taxonomy" id="1144680"/>
    <lineage>
        <taxon>Bacteria</taxon>
        <taxon>Pseudomonadati</taxon>
        <taxon>Verrucomicrobiota</taxon>
        <taxon>Verrucomicrobiia</taxon>
        <taxon>Verrucomicrobiales</taxon>
        <taxon>Verrucomicrobiaceae</taxon>
        <taxon>Luteolibacter</taxon>
    </lineage>
</organism>
<dbReference type="PANTHER" id="PTHR30273:SF2">
    <property type="entry name" value="PROTEIN FECR"/>
    <property type="match status" value="1"/>
</dbReference>
<gene>
    <name evidence="2" type="ORF">JIN84_19255</name>
</gene>
<keyword evidence="3" id="KW-1185">Reference proteome</keyword>
<evidence type="ECO:0000313" key="3">
    <source>
        <dbReference type="Proteomes" id="UP000600139"/>
    </source>
</evidence>
<name>A0A934R5V3_9BACT</name>
<evidence type="ECO:0000256" key="1">
    <source>
        <dbReference type="SAM" id="Phobius"/>
    </source>
</evidence>
<dbReference type="InterPro" id="IPR012373">
    <property type="entry name" value="Ferrdict_sens_TM"/>
</dbReference>
<accession>A0A934R5V3</accession>
<reference evidence="2" key="1">
    <citation type="submission" date="2021-01" db="EMBL/GenBank/DDBJ databases">
        <title>Modified the classification status of verrucomicrobia.</title>
        <authorList>
            <person name="Feng X."/>
        </authorList>
    </citation>
    <scope>NUCLEOTIDE SEQUENCE</scope>
    <source>
        <strain evidence="2">JCM 18052</strain>
    </source>
</reference>
<dbReference type="PANTHER" id="PTHR30273">
    <property type="entry name" value="PERIPLASMIC SIGNAL SENSOR AND SIGMA FACTOR ACTIVATOR FECR-RELATED"/>
    <property type="match status" value="1"/>
</dbReference>
<dbReference type="Proteomes" id="UP000600139">
    <property type="component" value="Unassembled WGS sequence"/>
</dbReference>
<keyword evidence="1" id="KW-1133">Transmembrane helix</keyword>
<comment type="caution">
    <text evidence="2">The sequence shown here is derived from an EMBL/GenBank/DDBJ whole genome shotgun (WGS) entry which is preliminary data.</text>
</comment>
<dbReference type="RefSeq" id="WP_200352696.1">
    <property type="nucleotide sequence ID" value="NZ_BAABHZ010000001.1"/>
</dbReference>
<proteinExistence type="predicted"/>
<feature type="transmembrane region" description="Helical" evidence="1">
    <location>
        <begin position="80"/>
        <end position="101"/>
    </location>
</feature>
<keyword evidence="1" id="KW-0812">Transmembrane</keyword>
<sequence length="475" mass="51913">MNPKLERLLNRWLEGDLTPPEEAAVQRLLVEDPEARRVYYELLMVDKMLNETQETVSSSLGMMNSLADNLATSSPKIRLFPARIVAIAALVALSLFAAFFLTRQLPESEKSGPRIAGSIDSRITIAQRQDSSRWEVGELLRLERGTAAIQLNPSVSGNFEGPAAIELADSSGNIRLLEGMASFQVSTSANRFDVRVPGGILRDMSSRFTTEVLADGGANVRIESGMLEIRPRGGREALYLKAGDAIRLESNGASHPIRLPNQHFLSGLPEQVTIFRDDFQTTGDQLLTSHRPEIGQAWKATNETNPTYLRNQTLDTSSGARNLFGTFAPHDAGGARSVYILTFHLVPPQWIHDKVSRREGVELISLTDSAGQPIISIFAEAANSHRWQLRDERSKAVTALTPVCALWTHSLTLCYGLDGRATLHDGATAQAPVVAEMRLDKPDPVSGISIANRNGGDLAFSSIETTLLATPRNEP</sequence>
<dbReference type="AlphaFoldDB" id="A0A934R5V3"/>
<protein>
    <recommendedName>
        <fullName evidence="4">FecR protein domain-containing protein</fullName>
    </recommendedName>
</protein>
<keyword evidence="1" id="KW-0472">Membrane</keyword>